<dbReference type="Pfam" id="PF00801">
    <property type="entry name" value="PKD"/>
    <property type="match status" value="1"/>
</dbReference>
<keyword evidence="1" id="KW-0472">Membrane</keyword>
<evidence type="ECO:0000259" key="4">
    <source>
        <dbReference type="PROSITE" id="PS51123"/>
    </source>
</evidence>
<dbReference type="GO" id="GO:0016020">
    <property type="term" value="C:membrane"/>
    <property type="evidence" value="ECO:0007669"/>
    <property type="project" value="UniProtKB-UniRule"/>
</dbReference>
<name>A0A259U300_9BACT</name>
<dbReference type="AlphaFoldDB" id="A0A259U300"/>
<dbReference type="OrthoDB" id="9782229at2"/>
<sequence>MLQRFALAALCLSLAACDSTTGEAVAPVLSGCTVSESEIEPGDEVVFNAVLNGDAQEPVLVSIDWGDGDEDDVTTFPVSHTYDAAGTFSARVTAINALGSASCAETVEVSDPLCEDLQFAQVLFPFQSAVLDEKDLLALDRNALSVRQCSNVCLTIQAYTDDLETDQAALSQARADAVQDYYLSQGVARTRAAAQGLGQDPNANSAGTPGQGDFRARRADSVPGVCPQ</sequence>
<dbReference type="PROSITE" id="PS50093">
    <property type="entry name" value="PKD"/>
    <property type="match status" value="1"/>
</dbReference>
<proteinExistence type="predicted"/>
<dbReference type="InterPro" id="IPR006665">
    <property type="entry name" value="OmpA-like"/>
</dbReference>
<gene>
    <name evidence="5" type="ORF">BSZ36_16215</name>
</gene>
<protein>
    <recommendedName>
        <fullName evidence="7">PKD domain-containing protein</fullName>
    </recommendedName>
</protein>
<dbReference type="Proteomes" id="UP000216446">
    <property type="component" value="Unassembled WGS sequence"/>
</dbReference>
<dbReference type="Pfam" id="PF00691">
    <property type="entry name" value="OmpA"/>
    <property type="match status" value="1"/>
</dbReference>
<feature type="domain" description="PKD" evidence="3">
    <location>
        <begin position="44"/>
        <end position="109"/>
    </location>
</feature>
<dbReference type="InterPro" id="IPR022409">
    <property type="entry name" value="PKD/Chitinase_dom"/>
</dbReference>
<evidence type="ECO:0000256" key="2">
    <source>
        <dbReference type="SAM" id="MobiDB-lite"/>
    </source>
</evidence>
<comment type="caution">
    <text evidence="5">The sequence shown here is derived from an EMBL/GenBank/DDBJ whole genome shotgun (WGS) entry which is preliminary data.</text>
</comment>
<dbReference type="Gene3D" id="3.30.1330.60">
    <property type="entry name" value="OmpA-like domain"/>
    <property type="match status" value="1"/>
</dbReference>
<reference evidence="5 6" key="1">
    <citation type="submission" date="2016-11" db="EMBL/GenBank/DDBJ databases">
        <title>Study of marine rhodopsin-containing bacteria.</title>
        <authorList>
            <person name="Yoshizawa S."/>
            <person name="Kumagai Y."/>
            <person name="Kogure K."/>
        </authorList>
    </citation>
    <scope>NUCLEOTIDE SEQUENCE [LARGE SCALE GENOMIC DNA]</scope>
    <source>
        <strain evidence="5 6">SG-29</strain>
    </source>
</reference>
<evidence type="ECO:0000259" key="3">
    <source>
        <dbReference type="PROSITE" id="PS50093"/>
    </source>
</evidence>
<dbReference type="CDD" id="cd00146">
    <property type="entry name" value="PKD"/>
    <property type="match status" value="1"/>
</dbReference>
<evidence type="ECO:0000313" key="5">
    <source>
        <dbReference type="EMBL" id="OZC04389.1"/>
    </source>
</evidence>
<dbReference type="PROSITE" id="PS51123">
    <property type="entry name" value="OMPA_2"/>
    <property type="match status" value="1"/>
</dbReference>
<dbReference type="InterPro" id="IPR013783">
    <property type="entry name" value="Ig-like_fold"/>
</dbReference>
<dbReference type="PROSITE" id="PS51257">
    <property type="entry name" value="PROKAR_LIPOPROTEIN"/>
    <property type="match status" value="1"/>
</dbReference>
<dbReference type="InterPro" id="IPR000601">
    <property type="entry name" value="PKD_dom"/>
</dbReference>
<evidence type="ECO:0000256" key="1">
    <source>
        <dbReference type="PROSITE-ProRule" id="PRU00473"/>
    </source>
</evidence>
<dbReference type="EMBL" id="MQWB01000001">
    <property type="protein sequence ID" value="OZC04389.1"/>
    <property type="molecule type" value="Genomic_DNA"/>
</dbReference>
<dbReference type="Gene3D" id="2.60.40.10">
    <property type="entry name" value="Immunoglobulins"/>
    <property type="match status" value="1"/>
</dbReference>
<feature type="region of interest" description="Disordered" evidence="2">
    <location>
        <begin position="194"/>
        <end position="228"/>
    </location>
</feature>
<dbReference type="InterPro" id="IPR036737">
    <property type="entry name" value="OmpA-like_sf"/>
</dbReference>
<keyword evidence="6" id="KW-1185">Reference proteome</keyword>
<evidence type="ECO:0008006" key="7">
    <source>
        <dbReference type="Google" id="ProtNLM"/>
    </source>
</evidence>
<feature type="domain" description="OmpA-like" evidence="4">
    <location>
        <begin position="115"/>
        <end position="227"/>
    </location>
</feature>
<evidence type="ECO:0000313" key="6">
    <source>
        <dbReference type="Proteomes" id="UP000216446"/>
    </source>
</evidence>
<dbReference type="SUPFAM" id="SSF103088">
    <property type="entry name" value="OmpA-like"/>
    <property type="match status" value="1"/>
</dbReference>
<dbReference type="RefSeq" id="WP_094550803.1">
    <property type="nucleotide sequence ID" value="NZ_MQWB01000001.1"/>
</dbReference>
<dbReference type="InterPro" id="IPR035986">
    <property type="entry name" value="PKD_dom_sf"/>
</dbReference>
<dbReference type="SUPFAM" id="SSF49299">
    <property type="entry name" value="PKD domain"/>
    <property type="match status" value="1"/>
</dbReference>
<dbReference type="InParanoid" id="A0A259U300"/>
<organism evidence="5 6">
    <name type="scientific">Rubricoccus marinus</name>
    <dbReference type="NCBI Taxonomy" id="716817"/>
    <lineage>
        <taxon>Bacteria</taxon>
        <taxon>Pseudomonadati</taxon>
        <taxon>Rhodothermota</taxon>
        <taxon>Rhodothermia</taxon>
        <taxon>Rhodothermales</taxon>
        <taxon>Rubricoccaceae</taxon>
        <taxon>Rubricoccus</taxon>
    </lineage>
</organism>
<dbReference type="SMART" id="SM00089">
    <property type="entry name" value="PKD"/>
    <property type="match status" value="1"/>
</dbReference>
<accession>A0A259U300</accession>